<comment type="caution">
    <text evidence="2">The sequence shown here is derived from an EMBL/GenBank/DDBJ whole genome shotgun (WGS) entry which is preliminary data.</text>
</comment>
<evidence type="ECO:0000313" key="2">
    <source>
        <dbReference type="EMBL" id="KAK2571648.1"/>
    </source>
</evidence>
<feature type="domain" description="F5/8 type C" evidence="1">
    <location>
        <begin position="92"/>
        <end position="138"/>
    </location>
</feature>
<dbReference type="Proteomes" id="UP001249851">
    <property type="component" value="Unassembled WGS sequence"/>
</dbReference>
<accession>A0AAD9R1Z9</accession>
<organism evidence="2 3">
    <name type="scientific">Acropora cervicornis</name>
    <name type="common">Staghorn coral</name>
    <dbReference type="NCBI Taxonomy" id="6130"/>
    <lineage>
        <taxon>Eukaryota</taxon>
        <taxon>Metazoa</taxon>
        <taxon>Cnidaria</taxon>
        <taxon>Anthozoa</taxon>
        <taxon>Hexacorallia</taxon>
        <taxon>Scleractinia</taxon>
        <taxon>Astrocoeniina</taxon>
        <taxon>Acroporidae</taxon>
        <taxon>Acropora</taxon>
    </lineage>
</organism>
<reference evidence="2" key="2">
    <citation type="journal article" date="2023" name="Science">
        <title>Genomic signatures of disease resistance in endangered staghorn corals.</title>
        <authorList>
            <person name="Vollmer S.V."/>
            <person name="Selwyn J.D."/>
            <person name="Despard B.A."/>
            <person name="Roesel C.L."/>
        </authorList>
    </citation>
    <scope>NUCLEOTIDE SEQUENCE</scope>
    <source>
        <strain evidence="2">K2</strain>
    </source>
</reference>
<evidence type="ECO:0000313" key="3">
    <source>
        <dbReference type="Proteomes" id="UP001249851"/>
    </source>
</evidence>
<name>A0AAD9R1Z9_ACRCE</name>
<dbReference type="PROSITE" id="PS50022">
    <property type="entry name" value="FA58C_3"/>
    <property type="match status" value="1"/>
</dbReference>
<dbReference type="SUPFAM" id="SSF49785">
    <property type="entry name" value="Galactose-binding domain-like"/>
    <property type="match status" value="1"/>
</dbReference>
<proteinExistence type="predicted"/>
<dbReference type="Gene3D" id="2.60.120.260">
    <property type="entry name" value="Galactose-binding domain-like"/>
    <property type="match status" value="2"/>
</dbReference>
<dbReference type="PANTHER" id="PTHR24543">
    <property type="entry name" value="MULTICOPPER OXIDASE-RELATED"/>
    <property type="match status" value="1"/>
</dbReference>
<dbReference type="AlphaFoldDB" id="A0AAD9R1Z9"/>
<dbReference type="PROSITE" id="PS01286">
    <property type="entry name" value="FA58C_2"/>
    <property type="match status" value="1"/>
</dbReference>
<dbReference type="InterPro" id="IPR000421">
    <property type="entry name" value="FA58C"/>
</dbReference>
<keyword evidence="3" id="KW-1185">Reference proteome</keyword>
<protein>
    <submittedName>
        <fullName evidence="2">Neurexin-4</fullName>
    </submittedName>
</protein>
<reference evidence="2" key="1">
    <citation type="journal article" date="2023" name="G3 (Bethesda)">
        <title>Whole genome assembly and annotation of the endangered Caribbean coral Acropora cervicornis.</title>
        <authorList>
            <person name="Selwyn J.D."/>
            <person name="Vollmer S.V."/>
        </authorList>
    </citation>
    <scope>NUCLEOTIDE SEQUENCE</scope>
    <source>
        <strain evidence="2">K2</strain>
    </source>
</reference>
<sequence length="143" mass="15481">MSKFKVSLRGFNAQLSADTACKEVLMGALSGAMSASSSHSDHPPNSGRLLADTWWMPDQHDVFQYLKVDFSGLAVVRKSAVKGSGNSTAAGARLFVGNLNNSAVISESSFPPFLARHVKFLPQHWHEKIALRVELYGCRSSGT</sequence>
<gene>
    <name evidence="2" type="ORF">P5673_003016</name>
</gene>
<dbReference type="InterPro" id="IPR008979">
    <property type="entry name" value="Galactose-bd-like_sf"/>
</dbReference>
<evidence type="ECO:0000259" key="1">
    <source>
        <dbReference type="PROSITE" id="PS50022"/>
    </source>
</evidence>
<dbReference type="EMBL" id="JARQWQ010000005">
    <property type="protein sequence ID" value="KAK2571648.1"/>
    <property type="molecule type" value="Genomic_DNA"/>
</dbReference>